<feature type="compositionally biased region" description="Polar residues" evidence="1">
    <location>
        <begin position="289"/>
        <end position="303"/>
    </location>
</feature>
<proteinExistence type="predicted"/>
<feature type="region of interest" description="Disordered" evidence="1">
    <location>
        <begin position="276"/>
        <end position="303"/>
    </location>
</feature>
<dbReference type="KEGG" id="ccar:122147268"/>
<reference evidence="2" key="1">
    <citation type="submission" date="2025-08" db="UniProtKB">
        <authorList>
            <consortium name="RefSeq"/>
        </authorList>
    </citation>
    <scope>IDENTIFICATION</scope>
    <source>
        <tissue evidence="2">Muscle</tissue>
    </source>
</reference>
<accession>A0A9R0B7Q3</accession>
<dbReference type="GeneID" id="122147268"/>
<protein>
    <submittedName>
        <fullName evidence="2">Uncharacterized protein LOC122147268</fullName>
    </submittedName>
</protein>
<dbReference type="OrthoDB" id="3176171at2759"/>
<dbReference type="AlphaFoldDB" id="A0A9R0B7Q3"/>
<evidence type="ECO:0000313" key="2">
    <source>
        <dbReference type="RefSeq" id="XP_042625177.1"/>
    </source>
</evidence>
<evidence type="ECO:0000256" key="1">
    <source>
        <dbReference type="SAM" id="MobiDB-lite"/>
    </source>
</evidence>
<gene>
    <name evidence="2" type="primary">LOC122147268</name>
</gene>
<organism evidence="2">
    <name type="scientific">Cyprinus carpio</name>
    <name type="common">Common carp</name>
    <dbReference type="NCBI Taxonomy" id="7962"/>
    <lineage>
        <taxon>Eukaryota</taxon>
        <taxon>Metazoa</taxon>
        <taxon>Chordata</taxon>
        <taxon>Craniata</taxon>
        <taxon>Vertebrata</taxon>
        <taxon>Euteleostomi</taxon>
        <taxon>Actinopterygii</taxon>
        <taxon>Neopterygii</taxon>
        <taxon>Teleostei</taxon>
        <taxon>Ostariophysi</taxon>
        <taxon>Cypriniformes</taxon>
        <taxon>Cyprinidae</taxon>
        <taxon>Cyprininae</taxon>
        <taxon>Cyprinus</taxon>
    </lineage>
</organism>
<name>A0A9R0B7Q3_CYPCA</name>
<dbReference type="Proteomes" id="UP001155660">
    <property type="component" value="Chromosome A13"/>
</dbReference>
<sequence length="303" mass="33916">MGGQFSKHFLFRTSVESQEAKAHPEGSGFSSSLGSLLGRVCSMLVDAGRVLTNSLKEQTGDRGSARYNQMCSMVKHLPFVNHINFELTLRPQANLSLKTIQFCRNLSPSEILSVRGQSVALSFMQDPSRSSTSEWKSHLMALEPTQTRDSVATQRSEWLKVCCHSLTVLLLYTTVRFQRSSLKLHTDPVVPDSQVAQIDSELVQLVLTDTHQCLLQENVVYHPPPYSVAVVAREAQFRLIDLHQRSDVRCLLVRDGYSSMHLDVVLARVYRKSGGTESYSQPPEVCTADAQTPNNFDSPRNEM</sequence>
<dbReference type="RefSeq" id="XP_042625177.1">
    <property type="nucleotide sequence ID" value="XM_042769243.1"/>
</dbReference>